<dbReference type="InterPro" id="IPR001155">
    <property type="entry name" value="OxRdtase_FMN_N"/>
</dbReference>
<protein>
    <submittedName>
        <fullName evidence="3">Chanoclavine-I aldehyde reductase</fullName>
    </submittedName>
</protein>
<dbReference type="GO" id="GO:0003959">
    <property type="term" value="F:NADPH dehydrogenase activity"/>
    <property type="evidence" value="ECO:0007669"/>
    <property type="project" value="TreeGrafter"/>
</dbReference>
<dbReference type="InterPro" id="IPR013785">
    <property type="entry name" value="Aldolase_TIM"/>
</dbReference>
<evidence type="ECO:0000256" key="1">
    <source>
        <dbReference type="ARBA" id="ARBA00022630"/>
    </source>
</evidence>
<sequence>MTNTDLFKPITLGRVKLQHRVVMAPLTRFRADTDHIPLPISAEYYTQRASTPGTLIIAEATHISPRHCGAPYATGLWTKAQIEGWRTITDSVHVRGCSIFCQLIAPGRAGRLEGYPLYSSSAAAMEPGAETPVEMTESDIWDCIDDFKVAARNAIEAGFDGVELHGANGYLIDQFMQDVCNTRTDKWGGTKENRSRFVIEVAKAVVDAVGSDRVGVRLSPWSTFQGMKMEVAAAEKQFSHVIGALKALKITYLHLIESRVINNIDTEKKEGLEFAFDIWQNQSPILVAGGFTAGSANKTVDEEYKGHDTLVVYGRYFVSTPDLVYRLRHNLEFNPYDRSTFYTPLQAEGYTDYPFSKEYLESIDALV</sequence>
<reference evidence="3 4" key="1">
    <citation type="submission" date="2015-09" db="EMBL/GenBank/DDBJ databases">
        <title>Draft genome of a European isolate of the apple canker pathogen Neonectria ditissima.</title>
        <authorList>
            <person name="Gomez-Cortecero A."/>
            <person name="Harrison R.J."/>
            <person name="Armitage A.D."/>
        </authorList>
    </citation>
    <scope>NUCLEOTIDE SEQUENCE [LARGE SCALE GENOMIC DNA]</scope>
    <source>
        <strain evidence="3 4">R09/05</strain>
    </source>
</reference>
<dbReference type="STRING" id="78410.A0A0N8H720"/>
<dbReference type="PANTHER" id="PTHR22893">
    <property type="entry name" value="NADH OXIDOREDUCTASE-RELATED"/>
    <property type="match status" value="1"/>
</dbReference>
<dbReference type="EMBL" id="LKCW01000081">
    <property type="protein sequence ID" value="KPM40548.1"/>
    <property type="molecule type" value="Genomic_DNA"/>
</dbReference>
<dbReference type="PANTHER" id="PTHR22893:SF91">
    <property type="entry name" value="NADPH DEHYDROGENASE 2-RELATED"/>
    <property type="match status" value="1"/>
</dbReference>
<dbReference type="AlphaFoldDB" id="A0A0N8H720"/>
<feature type="domain" description="NADH:flavin oxidoreductase/NADH oxidase N-terminal" evidence="2">
    <location>
        <begin position="5"/>
        <end position="332"/>
    </location>
</feature>
<proteinExistence type="predicted"/>
<dbReference type="Gene3D" id="3.20.20.70">
    <property type="entry name" value="Aldolase class I"/>
    <property type="match status" value="1"/>
</dbReference>
<evidence type="ECO:0000259" key="2">
    <source>
        <dbReference type="Pfam" id="PF00724"/>
    </source>
</evidence>
<dbReference type="FunFam" id="3.20.20.70:FF:000138">
    <property type="entry name" value="NADPH dehydrogenase 1"/>
    <property type="match status" value="1"/>
</dbReference>
<dbReference type="OrthoDB" id="276546at2759"/>
<dbReference type="SUPFAM" id="SSF51395">
    <property type="entry name" value="FMN-linked oxidoreductases"/>
    <property type="match status" value="1"/>
</dbReference>
<evidence type="ECO:0000313" key="3">
    <source>
        <dbReference type="EMBL" id="KPM40548.1"/>
    </source>
</evidence>
<accession>A0A0N8H720</accession>
<keyword evidence="4" id="KW-1185">Reference proteome</keyword>
<gene>
    <name evidence="3" type="ORF">AK830_g6001</name>
</gene>
<dbReference type="Pfam" id="PF00724">
    <property type="entry name" value="Oxidored_FMN"/>
    <property type="match status" value="1"/>
</dbReference>
<name>A0A0N8H720_9HYPO</name>
<dbReference type="CDD" id="cd02933">
    <property type="entry name" value="OYE_like_FMN"/>
    <property type="match status" value="1"/>
</dbReference>
<comment type="caution">
    <text evidence="3">The sequence shown here is derived from an EMBL/GenBank/DDBJ whole genome shotgun (WGS) entry which is preliminary data.</text>
</comment>
<keyword evidence="1" id="KW-0285">Flavoprotein</keyword>
<dbReference type="InterPro" id="IPR045247">
    <property type="entry name" value="Oye-like"/>
</dbReference>
<evidence type="ECO:0000313" key="4">
    <source>
        <dbReference type="Proteomes" id="UP000050424"/>
    </source>
</evidence>
<dbReference type="GO" id="GO:0010181">
    <property type="term" value="F:FMN binding"/>
    <property type="evidence" value="ECO:0007669"/>
    <property type="project" value="InterPro"/>
</dbReference>
<organism evidence="3 4">
    <name type="scientific">Neonectria ditissima</name>
    <dbReference type="NCBI Taxonomy" id="78410"/>
    <lineage>
        <taxon>Eukaryota</taxon>
        <taxon>Fungi</taxon>
        <taxon>Dikarya</taxon>
        <taxon>Ascomycota</taxon>
        <taxon>Pezizomycotina</taxon>
        <taxon>Sordariomycetes</taxon>
        <taxon>Hypocreomycetidae</taxon>
        <taxon>Hypocreales</taxon>
        <taxon>Nectriaceae</taxon>
        <taxon>Neonectria</taxon>
    </lineage>
</organism>
<dbReference type="Proteomes" id="UP000050424">
    <property type="component" value="Unassembled WGS sequence"/>
</dbReference>